<dbReference type="SUPFAM" id="SSF144083">
    <property type="entry name" value="Magnesium transport protein CorA, transmembrane region"/>
    <property type="match status" value="1"/>
</dbReference>
<keyword evidence="8" id="KW-0406">Ion transport</keyword>
<dbReference type="InterPro" id="IPR002523">
    <property type="entry name" value="MgTranspt_CorA/ZnTranspt_ZntB"/>
</dbReference>
<keyword evidence="6 8" id="KW-1133">Transmembrane helix</keyword>
<dbReference type="CDD" id="cd12828">
    <property type="entry name" value="TmCorA-like_1"/>
    <property type="match status" value="1"/>
</dbReference>
<evidence type="ECO:0000256" key="6">
    <source>
        <dbReference type="ARBA" id="ARBA00022989"/>
    </source>
</evidence>
<keyword evidence="7 8" id="KW-0472">Membrane</keyword>
<evidence type="ECO:0000256" key="5">
    <source>
        <dbReference type="ARBA" id="ARBA00022692"/>
    </source>
</evidence>
<evidence type="ECO:0000256" key="1">
    <source>
        <dbReference type="ARBA" id="ARBA00004651"/>
    </source>
</evidence>
<evidence type="ECO:0000256" key="9">
    <source>
        <dbReference type="SAM" id="MobiDB-lite"/>
    </source>
</evidence>
<dbReference type="InterPro" id="IPR045861">
    <property type="entry name" value="CorA_cytoplasmic_dom"/>
</dbReference>
<accession>A0ABU3X157</accession>
<feature type="compositionally biased region" description="Basic and acidic residues" evidence="9">
    <location>
        <begin position="1"/>
        <end position="17"/>
    </location>
</feature>
<proteinExistence type="inferred from homology"/>
<dbReference type="InterPro" id="IPR045863">
    <property type="entry name" value="CorA_TM1_TM2"/>
</dbReference>
<dbReference type="SUPFAM" id="SSF143865">
    <property type="entry name" value="CorA soluble domain-like"/>
    <property type="match status" value="1"/>
</dbReference>
<dbReference type="InterPro" id="IPR004488">
    <property type="entry name" value="Mg/Co-transport_prot_CorA"/>
</dbReference>
<reference evidence="10 11" key="1">
    <citation type="submission" date="2019-10" db="EMBL/GenBank/DDBJ databases">
        <title>Isolation and characterization of Methanoculleus sp. Wushi-C6 from a hot spring well.</title>
        <authorList>
            <person name="Chen S.-C."/>
            <person name="Lan Z.-H."/>
            <person name="You Y.-T."/>
            <person name="Lai M.-C."/>
        </authorList>
    </citation>
    <scope>NUCLEOTIDE SEQUENCE [LARGE SCALE GENOMIC DNA]</scope>
    <source>
        <strain evidence="10 11">Wushi-C6</strain>
    </source>
</reference>
<name>A0ABU3X157_9EURY</name>
<sequence>MSRRDDQTAGRDADPARLIHPGTPGLRPVTVTILEYDTSHLRERSVTRRGEIPAPALPPAVTWIAVDGIHDAGVIRSIGDIVGIHPLTLEDISNNHQRPKIEDYGDYLYLAVRMLSADGIGGFRSEQVSLVLGKGYVISFQEEPGDAFERIRERLRAGAGRLRSEGADYLFYALLDAIVDGYFAVIEVFGERIEAVEEEVVADPDQETLQAIYVLKRSLIALRRSVWPLRDVVAELERGESSLVREPTLVYLRDVYDHTIEVAETVETYRETMSGTLDVYLSSQSSRMNEIMKILTIIATIFIPLTFIAGVYGMNFAYMPELRHPWGYPAAIASMVAVAGTMLLYFKKKGWI</sequence>
<dbReference type="RefSeq" id="WP_317064784.1">
    <property type="nucleotide sequence ID" value="NZ_WBKO01000001.1"/>
</dbReference>
<keyword evidence="4 8" id="KW-1003">Cell membrane</keyword>
<dbReference type="NCBIfam" id="TIGR00383">
    <property type="entry name" value="corA"/>
    <property type="match status" value="1"/>
</dbReference>
<dbReference type="Proteomes" id="UP001281203">
    <property type="component" value="Unassembled WGS sequence"/>
</dbReference>
<feature type="transmembrane region" description="Helical" evidence="8">
    <location>
        <begin position="294"/>
        <end position="314"/>
    </location>
</feature>
<keyword evidence="11" id="KW-1185">Reference proteome</keyword>
<comment type="caution">
    <text evidence="10">The sequence shown here is derived from an EMBL/GenBank/DDBJ whole genome shotgun (WGS) entry which is preliminary data.</text>
</comment>
<dbReference type="Pfam" id="PF01544">
    <property type="entry name" value="CorA"/>
    <property type="match status" value="1"/>
</dbReference>
<comment type="function">
    <text evidence="8">Mediates influx of magnesium ions.</text>
</comment>
<evidence type="ECO:0000313" key="10">
    <source>
        <dbReference type="EMBL" id="MDV2481762.1"/>
    </source>
</evidence>
<comment type="subcellular location">
    <subcellularLocation>
        <location evidence="1">Cell membrane</location>
        <topology evidence="1">Multi-pass membrane protein</topology>
    </subcellularLocation>
    <subcellularLocation>
        <location evidence="8">Membrane</location>
        <topology evidence="8">Multi-pass membrane protein</topology>
    </subcellularLocation>
</comment>
<keyword evidence="3 8" id="KW-0813">Transport</keyword>
<dbReference type="Gene3D" id="1.20.58.340">
    <property type="entry name" value="Magnesium transport protein CorA, transmembrane region"/>
    <property type="match status" value="2"/>
</dbReference>
<protein>
    <recommendedName>
        <fullName evidence="8">Magnesium transport protein CorA</fullName>
    </recommendedName>
</protein>
<keyword evidence="5 8" id="KW-0812">Transmembrane</keyword>
<dbReference type="PANTHER" id="PTHR46494">
    <property type="entry name" value="CORA FAMILY METAL ION TRANSPORTER (EUROFUNG)"/>
    <property type="match status" value="1"/>
</dbReference>
<comment type="similarity">
    <text evidence="2 8">Belongs to the CorA metal ion transporter (MIT) (TC 1.A.35) family.</text>
</comment>
<evidence type="ECO:0000256" key="4">
    <source>
        <dbReference type="ARBA" id="ARBA00022475"/>
    </source>
</evidence>
<dbReference type="EMBL" id="WBKO01000001">
    <property type="protein sequence ID" value="MDV2481762.1"/>
    <property type="molecule type" value="Genomic_DNA"/>
</dbReference>
<gene>
    <name evidence="8 10" type="primary">corA</name>
    <name evidence="10" type="ORF">F8E02_07025</name>
</gene>
<evidence type="ECO:0000256" key="7">
    <source>
        <dbReference type="ARBA" id="ARBA00023136"/>
    </source>
</evidence>
<feature type="transmembrane region" description="Helical" evidence="8">
    <location>
        <begin position="326"/>
        <end position="346"/>
    </location>
</feature>
<dbReference type="PANTHER" id="PTHR46494:SF1">
    <property type="entry name" value="CORA FAMILY METAL ION TRANSPORTER (EUROFUNG)"/>
    <property type="match status" value="1"/>
</dbReference>
<keyword evidence="8" id="KW-0460">Magnesium</keyword>
<dbReference type="Gene3D" id="3.30.460.20">
    <property type="entry name" value="CorA soluble domain-like"/>
    <property type="match status" value="1"/>
</dbReference>
<evidence type="ECO:0000256" key="3">
    <source>
        <dbReference type="ARBA" id="ARBA00022448"/>
    </source>
</evidence>
<organism evidence="10 11">
    <name type="scientific">Methanoculleus caldifontis</name>
    <dbReference type="NCBI Taxonomy" id="2651577"/>
    <lineage>
        <taxon>Archaea</taxon>
        <taxon>Methanobacteriati</taxon>
        <taxon>Methanobacteriota</taxon>
        <taxon>Stenosarchaea group</taxon>
        <taxon>Methanomicrobia</taxon>
        <taxon>Methanomicrobiales</taxon>
        <taxon>Methanomicrobiaceae</taxon>
        <taxon>Methanoculleus</taxon>
    </lineage>
</organism>
<feature type="region of interest" description="Disordered" evidence="9">
    <location>
        <begin position="1"/>
        <end position="21"/>
    </location>
</feature>
<evidence type="ECO:0000256" key="2">
    <source>
        <dbReference type="ARBA" id="ARBA00009765"/>
    </source>
</evidence>
<evidence type="ECO:0000256" key="8">
    <source>
        <dbReference type="RuleBase" id="RU362010"/>
    </source>
</evidence>
<evidence type="ECO:0000313" key="11">
    <source>
        <dbReference type="Proteomes" id="UP001281203"/>
    </source>
</evidence>